<protein>
    <submittedName>
        <fullName evidence="8">Uncharacterized protein LOC111646544 isoform X1</fullName>
    </submittedName>
</protein>
<evidence type="ECO:0000256" key="3">
    <source>
        <dbReference type="ARBA" id="ARBA00022692"/>
    </source>
</evidence>
<proteinExistence type="inferred from homology"/>
<gene>
    <name evidence="8" type="ORF">FSCOSCO3_A032723</name>
</gene>
<feature type="transmembrane region" description="Helical" evidence="7">
    <location>
        <begin position="151"/>
        <end position="179"/>
    </location>
</feature>
<evidence type="ECO:0000256" key="6">
    <source>
        <dbReference type="SAM" id="MobiDB-lite"/>
    </source>
</evidence>
<dbReference type="PANTHER" id="PTHR23320:SF157">
    <property type="entry name" value="SI:CH1073-291C23.2"/>
    <property type="match status" value="1"/>
</dbReference>
<comment type="similarity">
    <text evidence="2">Belongs to the MS4A family.</text>
</comment>
<dbReference type="InterPro" id="IPR007237">
    <property type="entry name" value="CD20-like"/>
</dbReference>
<feature type="region of interest" description="Disordered" evidence="6">
    <location>
        <begin position="1"/>
        <end position="21"/>
    </location>
</feature>
<keyword evidence="3 7" id="KW-0812">Transmembrane</keyword>
<feature type="transmembrane region" description="Helical" evidence="7">
    <location>
        <begin position="43"/>
        <end position="63"/>
    </location>
</feature>
<dbReference type="Pfam" id="PF04103">
    <property type="entry name" value="CD20"/>
    <property type="match status" value="1"/>
</dbReference>
<comment type="caution">
    <text evidence="8">The sequence shown here is derived from an EMBL/GenBank/DDBJ whole genome shotgun (WGS) entry which is preliminary data.</text>
</comment>
<dbReference type="AlphaFoldDB" id="A0AAV1NAR0"/>
<accession>A0AAV1NAR0</accession>
<feature type="compositionally biased region" description="Low complexity" evidence="6">
    <location>
        <begin position="1"/>
        <end position="11"/>
    </location>
</feature>
<evidence type="ECO:0000256" key="7">
    <source>
        <dbReference type="SAM" id="Phobius"/>
    </source>
</evidence>
<dbReference type="GO" id="GO:0016020">
    <property type="term" value="C:membrane"/>
    <property type="evidence" value="ECO:0007669"/>
    <property type="project" value="UniProtKB-SubCell"/>
</dbReference>
<evidence type="ECO:0000313" key="8">
    <source>
        <dbReference type="EMBL" id="CAK6956574.1"/>
    </source>
</evidence>
<sequence length="201" mass="22445">MEDTESTTTDRTTGKDGNQEADHRVLMSSKPLHRFVQREPRSLGIAILICGCAEVLMGIQLASEHVGTSSAIYTPFWQGALFLLCGSLSIYTEVYPSKKMVTVCLSMYVVSLLGIVVSIGYRIQCFAHYGYLKYSQYYDREWNNKRIDQLFGIEGILFMSSLCVSVILIFLCVVARLALKSTHSQVIVQLIPPPKTNTTST</sequence>
<feature type="compositionally biased region" description="Basic and acidic residues" evidence="6">
    <location>
        <begin position="12"/>
        <end position="21"/>
    </location>
</feature>
<reference evidence="8 9" key="1">
    <citation type="submission" date="2024-01" db="EMBL/GenBank/DDBJ databases">
        <authorList>
            <person name="Alioto T."/>
            <person name="Alioto T."/>
            <person name="Gomez Garrido J."/>
        </authorList>
    </citation>
    <scope>NUCLEOTIDE SEQUENCE [LARGE SCALE GENOMIC DNA]</scope>
</reference>
<feature type="transmembrane region" description="Helical" evidence="7">
    <location>
        <begin position="75"/>
        <end position="95"/>
    </location>
</feature>
<evidence type="ECO:0000256" key="2">
    <source>
        <dbReference type="ARBA" id="ARBA00009565"/>
    </source>
</evidence>
<evidence type="ECO:0000256" key="4">
    <source>
        <dbReference type="ARBA" id="ARBA00022989"/>
    </source>
</evidence>
<evidence type="ECO:0000313" key="9">
    <source>
        <dbReference type="Proteomes" id="UP001314229"/>
    </source>
</evidence>
<dbReference type="PANTHER" id="PTHR23320">
    <property type="entry name" value="MEMBRANE-SPANNING 4-DOMAINS SUBFAMILY A MS4A -RELATED"/>
    <property type="match status" value="1"/>
</dbReference>
<name>A0AAV1NAR0_SCOSC</name>
<keyword evidence="4 7" id="KW-1133">Transmembrane helix</keyword>
<keyword evidence="9" id="KW-1185">Reference proteome</keyword>
<organism evidence="8 9">
    <name type="scientific">Scomber scombrus</name>
    <name type="common">Atlantic mackerel</name>
    <name type="synonym">Scomber vernalis</name>
    <dbReference type="NCBI Taxonomy" id="13677"/>
    <lineage>
        <taxon>Eukaryota</taxon>
        <taxon>Metazoa</taxon>
        <taxon>Chordata</taxon>
        <taxon>Craniata</taxon>
        <taxon>Vertebrata</taxon>
        <taxon>Euteleostomi</taxon>
        <taxon>Actinopterygii</taxon>
        <taxon>Neopterygii</taxon>
        <taxon>Teleostei</taxon>
        <taxon>Neoteleostei</taxon>
        <taxon>Acanthomorphata</taxon>
        <taxon>Pelagiaria</taxon>
        <taxon>Scombriformes</taxon>
        <taxon>Scombridae</taxon>
        <taxon>Scomber</taxon>
    </lineage>
</organism>
<evidence type="ECO:0000256" key="1">
    <source>
        <dbReference type="ARBA" id="ARBA00004141"/>
    </source>
</evidence>
<comment type="subcellular location">
    <subcellularLocation>
        <location evidence="1">Membrane</location>
        <topology evidence="1">Multi-pass membrane protein</topology>
    </subcellularLocation>
</comment>
<dbReference type="Proteomes" id="UP001314229">
    <property type="component" value="Unassembled WGS sequence"/>
</dbReference>
<dbReference type="InterPro" id="IPR030417">
    <property type="entry name" value="MS4A"/>
</dbReference>
<feature type="transmembrane region" description="Helical" evidence="7">
    <location>
        <begin position="107"/>
        <end position="131"/>
    </location>
</feature>
<keyword evidence="5 7" id="KW-0472">Membrane</keyword>
<dbReference type="EMBL" id="CAWUFR010000025">
    <property type="protein sequence ID" value="CAK6956574.1"/>
    <property type="molecule type" value="Genomic_DNA"/>
</dbReference>
<evidence type="ECO:0000256" key="5">
    <source>
        <dbReference type="ARBA" id="ARBA00023136"/>
    </source>
</evidence>